<accession>A0ABR4PTI3</accession>
<sequence length="677" mass="76148">MDLGPHGMDVDSNELLRLKADWQDLNVSRIHNLFTKDSVDGEKFYQVEYHQFPGQTFFVSMSDLSKKFPEVHLAWQAEKYTAWALAFVSDGNIWQSRSYRLGDKRGYDRKDPMATPKLSRLIRQQGDELEKREPSGVPECADLGVSHEKAAATSTPSSPSRALDESPHTAITTQGTTWSSEMQRHGSPSRTAQQVDTGNLRLKIEDAIGAEDLYNASPPRNQFHHSISAGNEDPVNNRSVARPNDADVVLAEVIQDSQQALEEEEQVMATQVQPIVTQCEEYSDILKCALSRGIYSLLLATLDLKGMPCDGWVELRKTRDTCSYREFIQALIPMVACIDSTVLEHLIAGDLPRAYHEKPSLWRVLGDLKDIERKIKCPSIYAQYLVNNRGISPNPETIADLLDSAELYIRGRGRDDEESHALAAEVDVAFNGPRSTKRTAETAKQGLRRYIPNDAALATCLKWIEALRTRLSNEPPHSPLTRSLSEVGYATNPTDRLKEHSKHQSSNYLMNLMESLCAVKLLGRYSIWKCVLFQIVDETHGMLGEIICTRFAQAYITQGGGFSHERAGKSVAGVHKMTSLYYSDMKDKMASTPGFQSVMNREMEIHLKKRSLLVELREVTEKEKELGDRWEKLKVDAEALLHANIQSDRDTSDPDVRVSKALKRLSKFSSSMKSKES</sequence>
<evidence type="ECO:0000256" key="1">
    <source>
        <dbReference type="SAM" id="MobiDB-lite"/>
    </source>
</evidence>
<reference evidence="2 3" key="1">
    <citation type="submission" date="2024-06" db="EMBL/GenBank/DDBJ databases">
        <title>Complete genome of Phlyctema vagabunda strain 19-DSS-EL-015.</title>
        <authorList>
            <person name="Fiorenzani C."/>
        </authorList>
    </citation>
    <scope>NUCLEOTIDE SEQUENCE [LARGE SCALE GENOMIC DNA]</scope>
    <source>
        <strain evidence="2 3">19-DSS-EL-015</strain>
    </source>
</reference>
<keyword evidence="3" id="KW-1185">Reference proteome</keyword>
<dbReference type="Proteomes" id="UP001629113">
    <property type="component" value="Unassembled WGS sequence"/>
</dbReference>
<evidence type="ECO:0000313" key="3">
    <source>
        <dbReference type="Proteomes" id="UP001629113"/>
    </source>
</evidence>
<protein>
    <submittedName>
        <fullName evidence="2">Uncharacterized protein</fullName>
    </submittedName>
</protein>
<feature type="region of interest" description="Disordered" evidence="1">
    <location>
        <begin position="214"/>
        <end position="237"/>
    </location>
</feature>
<comment type="caution">
    <text evidence="2">The sequence shown here is derived from an EMBL/GenBank/DDBJ whole genome shotgun (WGS) entry which is preliminary data.</text>
</comment>
<proteinExistence type="predicted"/>
<feature type="compositionally biased region" description="Low complexity" evidence="1">
    <location>
        <begin position="151"/>
        <end position="161"/>
    </location>
</feature>
<feature type="compositionally biased region" description="Polar residues" evidence="1">
    <location>
        <begin position="218"/>
        <end position="237"/>
    </location>
</feature>
<feature type="compositionally biased region" description="Polar residues" evidence="1">
    <location>
        <begin position="169"/>
        <end position="197"/>
    </location>
</feature>
<dbReference type="EMBL" id="JBFCZG010000001">
    <property type="protein sequence ID" value="KAL3426660.1"/>
    <property type="molecule type" value="Genomic_DNA"/>
</dbReference>
<feature type="region of interest" description="Disordered" evidence="1">
    <location>
        <begin position="146"/>
        <end position="198"/>
    </location>
</feature>
<evidence type="ECO:0000313" key="2">
    <source>
        <dbReference type="EMBL" id="KAL3426660.1"/>
    </source>
</evidence>
<gene>
    <name evidence="2" type="ORF">PVAG01_00169</name>
</gene>
<name>A0ABR4PTI3_9HELO</name>
<organism evidence="2 3">
    <name type="scientific">Phlyctema vagabunda</name>
    <dbReference type="NCBI Taxonomy" id="108571"/>
    <lineage>
        <taxon>Eukaryota</taxon>
        <taxon>Fungi</taxon>
        <taxon>Dikarya</taxon>
        <taxon>Ascomycota</taxon>
        <taxon>Pezizomycotina</taxon>
        <taxon>Leotiomycetes</taxon>
        <taxon>Helotiales</taxon>
        <taxon>Dermateaceae</taxon>
        <taxon>Phlyctema</taxon>
    </lineage>
</organism>